<proteinExistence type="inferred from homology"/>
<feature type="binding site" description="axial binding residue" evidence="7">
    <location>
        <position position="433"/>
    </location>
    <ligand>
        <name>heme</name>
        <dbReference type="ChEBI" id="CHEBI:30413"/>
    </ligand>
    <ligandPart>
        <name>Fe</name>
        <dbReference type="ChEBI" id="CHEBI:18248"/>
    </ligandPart>
</feature>
<dbReference type="GO" id="GO:0005506">
    <property type="term" value="F:iron ion binding"/>
    <property type="evidence" value="ECO:0007669"/>
    <property type="project" value="InterPro"/>
</dbReference>
<dbReference type="GO" id="GO:0020037">
    <property type="term" value="F:heme binding"/>
    <property type="evidence" value="ECO:0007669"/>
    <property type="project" value="InterPro"/>
</dbReference>
<evidence type="ECO:0000256" key="3">
    <source>
        <dbReference type="ARBA" id="ARBA00022723"/>
    </source>
</evidence>
<protein>
    <recommendedName>
        <fullName evidence="11">Cytochrome P450</fullName>
    </recommendedName>
</protein>
<organism evidence="9 10">
    <name type="scientific">Anisodus acutangulus</name>
    <dbReference type="NCBI Taxonomy" id="402998"/>
    <lineage>
        <taxon>Eukaryota</taxon>
        <taxon>Viridiplantae</taxon>
        <taxon>Streptophyta</taxon>
        <taxon>Embryophyta</taxon>
        <taxon>Tracheophyta</taxon>
        <taxon>Spermatophyta</taxon>
        <taxon>Magnoliopsida</taxon>
        <taxon>eudicotyledons</taxon>
        <taxon>Gunneridae</taxon>
        <taxon>Pentapetalae</taxon>
        <taxon>asterids</taxon>
        <taxon>lamiids</taxon>
        <taxon>Solanales</taxon>
        <taxon>Solanaceae</taxon>
        <taxon>Solanoideae</taxon>
        <taxon>Hyoscyameae</taxon>
        <taxon>Anisodus</taxon>
    </lineage>
</organism>
<evidence type="ECO:0000256" key="5">
    <source>
        <dbReference type="ARBA" id="ARBA00023002"/>
    </source>
</evidence>
<dbReference type="PROSITE" id="PS00086">
    <property type="entry name" value="CYTOCHROME_P450"/>
    <property type="match status" value="1"/>
</dbReference>
<keyword evidence="8" id="KW-0503">Monooxygenase</keyword>
<keyword evidence="3 7" id="KW-0479">Metal-binding</keyword>
<keyword evidence="2" id="KW-0812">Transmembrane</keyword>
<dbReference type="PRINTS" id="PR00385">
    <property type="entry name" value="P450"/>
</dbReference>
<keyword evidence="5 8" id="KW-0560">Oxidoreductase</keyword>
<dbReference type="AlphaFoldDB" id="A0A9Q1M9J1"/>
<evidence type="ECO:0000313" key="10">
    <source>
        <dbReference type="Proteomes" id="UP001152561"/>
    </source>
</evidence>
<dbReference type="GO" id="GO:0051777">
    <property type="term" value="F:ent-kaurenoic acid monooxygenase activity"/>
    <property type="evidence" value="ECO:0007669"/>
    <property type="project" value="TreeGrafter"/>
</dbReference>
<evidence type="ECO:0000256" key="8">
    <source>
        <dbReference type="RuleBase" id="RU000461"/>
    </source>
</evidence>
<dbReference type="PANTHER" id="PTHR24286">
    <property type="entry name" value="CYTOCHROME P450 26"/>
    <property type="match status" value="1"/>
</dbReference>
<dbReference type="Gene3D" id="1.10.630.10">
    <property type="entry name" value="Cytochrome P450"/>
    <property type="match status" value="1"/>
</dbReference>
<dbReference type="OrthoDB" id="1470350at2759"/>
<dbReference type="GO" id="GO:0016132">
    <property type="term" value="P:brassinosteroid biosynthetic process"/>
    <property type="evidence" value="ECO:0007669"/>
    <property type="project" value="TreeGrafter"/>
</dbReference>
<dbReference type="GO" id="GO:0010268">
    <property type="term" value="P:brassinosteroid homeostasis"/>
    <property type="evidence" value="ECO:0007669"/>
    <property type="project" value="TreeGrafter"/>
</dbReference>
<comment type="similarity">
    <text evidence="8">Belongs to the cytochrome P450 family.</text>
</comment>
<sequence>MEFDSVLLYTALGVGILTLCNMLKNANGLFYSIKFSSRKYRLPPGDMGWPFIGNMILFFKSFKSTGNPGSFVSYFVTRFGPSVGMYKAYMFGSPSIIVTTPEICKKIFMDDDNFDRGKSNSSSASTTSNQEEKRLRRITTTHIRTHGSLSFYFDCINEIVKNSLEKFAAKEEPIYLFSEMKRPAFEVLMLILIGGYQVSQQLLGVVFEETALLIRGFHGMPINIPGFAYNRAMKAQGVIAQMFKQILDERKVMIAENKVRPMSNMLDMMLDAQDIDGGKGLSDETIVGLLLQYTFAGYESVAKVASKTIMHLEKHPDVLQKAKEEQEEVVKRRSSSNAGLHFDEIRQMKYLSKVLDETLRVNSLIPIFRVAKETVNLNDYTIPKGWKFLTFLWSFNMDPNTYVNPLEFNPSRWDDMETKPASYFPFGVGPKMCPGSNVARLSLSIILHYFLLNYRFEQPDPDQSKTKPLDNCIGRFKKVST</sequence>
<dbReference type="InterPro" id="IPR036396">
    <property type="entry name" value="Cyt_P450_sf"/>
</dbReference>
<comment type="cofactor">
    <cofactor evidence="7">
        <name>heme</name>
        <dbReference type="ChEBI" id="CHEBI:30413"/>
    </cofactor>
</comment>
<dbReference type="EMBL" id="JAJAGQ010000008">
    <property type="protein sequence ID" value="KAJ8555107.1"/>
    <property type="molecule type" value="Genomic_DNA"/>
</dbReference>
<reference evidence="10" key="1">
    <citation type="journal article" date="2023" name="Proc. Natl. Acad. Sci. U.S.A.">
        <title>Genomic and structural basis for evolution of tropane alkaloid biosynthesis.</title>
        <authorList>
            <person name="Wanga Y.-J."/>
            <person name="Taina T."/>
            <person name="Yua J.-Y."/>
            <person name="Lia J."/>
            <person name="Xua B."/>
            <person name="Chenc J."/>
            <person name="D'Auriad J.C."/>
            <person name="Huanga J.-P."/>
            <person name="Huanga S.-X."/>
        </authorList>
    </citation>
    <scope>NUCLEOTIDE SEQUENCE [LARGE SCALE GENOMIC DNA]</scope>
    <source>
        <strain evidence="10">cv. KIB-2019</strain>
    </source>
</reference>
<evidence type="ECO:0000313" key="9">
    <source>
        <dbReference type="EMBL" id="KAJ8555107.1"/>
    </source>
</evidence>
<keyword evidence="10" id="KW-1185">Reference proteome</keyword>
<accession>A0A9Q1M9J1</accession>
<evidence type="ECO:0000256" key="6">
    <source>
        <dbReference type="ARBA" id="ARBA00023004"/>
    </source>
</evidence>
<dbReference type="GO" id="GO:0016125">
    <property type="term" value="P:sterol metabolic process"/>
    <property type="evidence" value="ECO:0007669"/>
    <property type="project" value="TreeGrafter"/>
</dbReference>
<dbReference type="Proteomes" id="UP001152561">
    <property type="component" value="Unassembled WGS sequence"/>
</dbReference>
<name>A0A9Q1M9J1_9SOLA</name>
<dbReference type="PRINTS" id="PR00463">
    <property type="entry name" value="EP450I"/>
</dbReference>
<keyword evidence="6 7" id="KW-0408">Iron</keyword>
<comment type="subcellular location">
    <subcellularLocation>
        <location evidence="1">Membrane</location>
        <topology evidence="1">Single-pass membrane protein</topology>
    </subcellularLocation>
</comment>
<comment type="caution">
    <text evidence="9">The sequence shown here is derived from an EMBL/GenBank/DDBJ whole genome shotgun (WGS) entry which is preliminary data.</text>
</comment>
<evidence type="ECO:0000256" key="7">
    <source>
        <dbReference type="PIRSR" id="PIRSR602401-1"/>
    </source>
</evidence>
<dbReference type="InterPro" id="IPR001128">
    <property type="entry name" value="Cyt_P450"/>
</dbReference>
<evidence type="ECO:0000256" key="4">
    <source>
        <dbReference type="ARBA" id="ARBA00022989"/>
    </source>
</evidence>
<dbReference type="GO" id="GO:0005783">
    <property type="term" value="C:endoplasmic reticulum"/>
    <property type="evidence" value="ECO:0007669"/>
    <property type="project" value="TreeGrafter"/>
</dbReference>
<dbReference type="PANTHER" id="PTHR24286:SF350">
    <property type="entry name" value="ENT-KAURENOIC ACID OXIDASE 1-LIKE"/>
    <property type="match status" value="1"/>
</dbReference>
<dbReference type="Pfam" id="PF00067">
    <property type="entry name" value="p450"/>
    <property type="match status" value="1"/>
</dbReference>
<keyword evidence="7 8" id="KW-0349">Heme</keyword>
<keyword evidence="4" id="KW-0472">Membrane</keyword>
<gene>
    <name evidence="9" type="ORF">K7X08_012603</name>
</gene>
<evidence type="ECO:0000256" key="2">
    <source>
        <dbReference type="ARBA" id="ARBA00022692"/>
    </source>
</evidence>
<dbReference type="GO" id="GO:0016020">
    <property type="term" value="C:membrane"/>
    <property type="evidence" value="ECO:0007669"/>
    <property type="project" value="UniProtKB-SubCell"/>
</dbReference>
<evidence type="ECO:0000256" key="1">
    <source>
        <dbReference type="ARBA" id="ARBA00004167"/>
    </source>
</evidence>
<evidence type="ECO:0008006" key="11">
    <source>
        <dbReference type="Google" id="ProtNLM"/>
    </source>
</evidence>
<keyword evidence="4" id="KW-1133">Transmembrane helix</keyword>
<dbReference type="SUPFAM" id="SSF48264">
    <property type="entry name" value="Cytochrome P450"/>
    <property type="match status" value="1"/>
</dbReference>
<dbReference type="InterPro" id="IPR017972">
    <property type="entry name" value="Cyt_P450_CS"/>
</dbReference>
<dbReference type="InterPro" id="IPR002401">
    <property type="entry name" value="Cyt_P450_E_grp-I"/>
</dbReference>